<dbReference type="PANTHER" id="PTHR14326">
    <property type="entry name" value="TARGETING PROTEIN FOR XKLP2"/>
    <property type="match status" value="1"/>
</dbReference>
<feature type="compositionally biased region" description="Polar residues" evidence="1">
    <location>
        <begin position="300"/>
        <end position="312"/>
    </location>
</feature>
<feature type="region of interest" description="Disordered" evidence="1">
    <location>
        <begin position="293"/>
        <end position="338"/>
    </location>
</feature>
<dbReference type="PANTHER" id="PTHR14326:SF15">
    <property type="entry name" value="OS06G0130200 PROTEIN"/>
    <property type="match status" value="1"/>
</dbReference>
<proteinExistence type="predicted"/>
<dbReference type="OMA" id="FDAPQFY"/>
<evidence type="ECO:0000313" key="2">
    <source>
        <dbReference type="EMBL" id="OTF95714.1"/>
    </source>
</evidence>
<protein>
    <submittedName>
        <fullName evidence="2">Putative TPX2</fullName>
    </submittedName>
</protein>
<dbReference type="InterPro" id="IPR009675">
    <property type="entry name" value="TPX2_fam"/>
</dbReference>
<dbReference type="GO" id="GO:0030295">
    <property type="term" value="F:protein kinase activator activity"/>
    <property type="evidence" value="ECO:0000318"/>
    <property type="project" value="GO_Central"/>
</dbReference>
<dbReference type="STRING" id="4232.A0A251SA51"/>
<dbReference type="InParanoid" id="A0A251SA51"/>
<feature type="compositionally biased region" description="Basic and acidic residues" evidence="1">
    <location>
        <begin position="99"/>
        <end position="114"/>
    </location>
</feature>
<dbReference type="GO" id="GO:0005880">
    <property type="term" value="C:nuclear microtubule"/>
    <property type="evidence" value="ECO:0000318"/>
    <property type="project" value="GO_Central"/>
</dbReference>
<dbReference type="GO" id="GO:0090307">
    <property type="term" value="P:mitotic spindle assembly"/>
    <property type="evidence" value="ECO:0000318"/>
    <property type="project" value="GO_Central"/>
</dbReference>
<feature type="compositionally biased region" description="Polar residues" evidence="1">
    <location>
        <begin position="322"/>
        <end position="338"/>
    </location>
</feature>
<feature type="compositionally biased region" description="Polar residues" evidence="1">
    <location>
        <begin position="77"/>
        <end position="97"/>
    </location>
</feature>
<feature type="region of interest" description="Disordered" evidence="1">
    <location>
        <begin position="73"/>
        <end position="133"/>
    </location>
</feature>
<feature type="compositionally biased region" description="Basic residues" evidence="1">
    <location>
        <begin position="115"/>
        <end position="131"/>
    </location>
</feature>
<evidence type="ECO:0000313" key="3">
    <source>
        <dbReference type="Proteomes" id="UP000215914"/>
    </source>
</evidence>
<keyword evidence="3" id="KW-1185">Reference proteome</keyword>
<dbReference type="EMBL" id="CM007904">
    <property type="protein sequence ID" value="OTF95714.1"/>
    <property type="molecule type" value="Genomic_DNA"/>
</dbReference>
<dbReference type="GO" id="GO:0008017">
    <property type="term" value="F:microtubule binding"/>
    <property type="evidence" value="ECO:0000318"/>
    <property type="project" value="GO_Central"/>
</dbReference>
<name>A0A251SA51_HELAN</name>
<dbReference type="Proteomes" id="UP000215914">
    <property type="component" value="Chromosome 15"/>
</dbReference>
<organism evidence="2 3">
    <name type="scientific">Helianthus annuus</name>
    <name type="common">Common sunflower</name>
    <dbReference type="NCBI Taxonomy" id="4232"/>
    <lineage>
        <taxon>Eukaryota</taxon>
        <taxon>Viridiplantae</taxon>
        <taxon>Streptophyta</taxon>
        <taxon>Embryophyta</taxon>
        <taxon>Tracheophyta</taxon>
        <taxon>Spermatophyta</taxon>
        <taxon>Magnoliopsida</taxon>
        <taxon>eudicotyledons</taxon>
        <taxon>Gunneridae</taxon>
        <taxon>Pentapetalae</taxon>
        <taxon>asterids</taxon>
        <taxon>campanulids</taxon>
        <taxon>Asterales</taxon>
        <taxon>Asteraceae</taxon>
        <taxon>Asteroideae</taxon>
        <taxon>Heliantheae alliance</taxon>
        <taxon>Heliantheae</taxon>
        <taxon>Helianthus</taxon>
    </lineage>
</organism>
<gene>
    <name evidence="2" type="ORF">HannXRQ_Chr15g0486131</name>
</gene>
<reference evidence="3" key="1">
    <citation type="journal article" date="2017" name="Nature">
        <title>The sunflower genome provides insights into oil metabolism, flowering and Asterid evolution.</title>
        <authorList>
            <person name="Badouin H."/>
            <person name="Gouzy J."/>
            <person name="Grassa C.J."/>
            <person name="Murat F."/>
            <person name="Staton S.E."/>
            <person name="Cottret L."/>
            <person name="Lelandais-Briere C."/>
            <person name="Owens G.L."/>
            <person name="Carrere S."/>
            <person name="Mayjonade B."/>
            <person name="Legrand L."/>
            <person name="Gill N."/>
            <person name="Kane N.C."/>
            <person name="Bowers J.E."/>
            <person name="Hubner S."/>
            <person name="Bellec A."/>
            <person name="Berard A."/>
            <person name="Berges H."/>
            <person name="Blanchet N."/>
            <person name="Boniface M.C."/>
            <person name="Brunel D."/>
            <person name="Catrice O."/>
            <person name="Chaidir N."/>
            <person name="Claudel C."/>
            <person name="Donnadieu C."/>
            <person name="Faraut T."/>
            <person name="Fievet G."/>
            <person name="Helmstetter N."/>
            <person name="King M."/>
            <person name="Knapp S.J."/>
            <person name="Lai Z."/>
            <person name="Le Paslier M.C."/>
            <person name="Lippi Y."/>
            <person name="Lorenzon L."/>
            <person name="Mandel J.R."/>
            <person name="Marage G."/>
            <person name="Marchand G."/>
            <person name="Marquand E."/>
            <person name="Bret-Mestries E."/>
            <person name="Morien E."/>
            <person name="Nambeesan S."/>
            <person name="Nguyen T."/>
            <person name="Pegot-Espagnet P."/>
            <person name="Pouilly N."/>
            <person name="Raftis F."/>
            <person name="Sallet E."/>
            <person name="Schiex T."/>
            <person name="Thomas J."/>
            <person name="Vandecasteele C."/>
            <person name="Vares D."/>
            <person name="Vear F."/>
            <person name="Vautrin S."/>
            <person name="Crespi M."/>
            <person name="Mangin B."/>
            <person name="Burke J.M."/>
            <person name="Salse J."/>
            <person name="Munos S."/>
            <person name="Vincourt P."/>
            <person name="Rieseberg L.H."/>
            <person name="Langlade N.B."/>
        </authorList>
    </citation>
    <scope>NUCLEOTIDE SEQUENCE [LARGE SCALE GENOMIC DNA]</scope>
    <source>
        <strain evidence="3">cv. SF193</strain>
    </source>
</reference>
<evidence type="ECO:0000256" key="1">
    <source>
        <dbReference type="SAM" id="MobiDB-lite"/>
    </source>
</evidence>
<dbReference type="AlphaFoldDB" id="A0A251SA51"/>
<accession>A0A251SA51</accession>
<sequence>MTEDYVEGDAASYSESDIDSEYEFDAPQFYDFSKDETESEAEDAENWFRSAHEYPPSPFLVKYKLMKAAKKIRMKPHNTTSTNKEANKKTSTSSNSDCDIDHKAATREVKDKVKGVKHHSHIPQNKMKAKSKSAVNLPKLSGSSFMKPTASHLAKQNKESNDIHSGGGCGRLQKPFVSAGEKLRSPIRCQNQTTKRQKLEFGYLRKAAQLKHRPTFSHKVAKKAAKLEGSSNFSVKTTIPKTPALVTQERAQRLQDKYNSVLQPKAIHAVRARPLNRKVGDCNLLRQTLDALKLPHRTKSMSQSNEQSSGNTGKKDKCRPSNKVQACTMSMNSGRRLQ</sequence>
<dbReference type="GO" id="GO:0060236">
    <property type="term" value="P:regulation of mitotic spindle organization"/>
    <property type="evidence" value="ECO:0007669"/>
    <property type="project" value="InterPro"/>
</dbReference>
<feature type="region of interest" description="Disordered" evidence="1">
    <location>
        <begin position="1"/>
        <end position="24"/>
    </location>
</feature>
<dbReference type="GO" id="GO:0005819">
    <property type="term" value="C:spindle"/>
    <property type="evidence" value="ECO:0007669"/>
    <property type="project" value="InterPro"/>
</dbReference>